<dbReference type="Proteomes" id="UP000231791">
    <property type="component" value="Chromosome"/>
</dbReference>
<evidence type="ECO:0000313" key="8">
    <source>
        <dbReference type="Proteomes" id="UP000231791"/>
    </source>
</evidence>
<organism evidence="7 8">
    <name type="scientific">Streptomyces lavendulae subsp. lavendulae</name>
    <dbReference type="NCBI Taxonomy" id="58340"/>
    <lineage>
        <taxon>Bacteria</taxon>
        <taxon>Bacillati</taxon>
        <taxon>Actinomycetota</taxon>
        <taxon>Actinomycetes</taxon>
        <taxon>Kitasatosporales</taxon>
        <taxon>Streptomycetaceae</taxon>
        <taxon>Streptomyces</taxon>
    </lineage>
</organism>
<dbReference type="PANTHER" id="PTHR35807">
    <property type="entry name" value="TRANSCRIPTIONAL REGULATOR REDD-RELATED"/>
    <property type="match status" value="1"/>
</dbReference>
<dbReference type="CDD" id="cd15831">
    <property type="entry name" value="BTAD"/>
    <property type="match status" value="1"/>
</dbReference>
<dbReference type="Gene3D" id="1.25.40.10">
    <property type="entry name" value="Tetratricopeptide repeat domain"/>
    <property type="match status" value="1"/>
</dbReference>
<comment type="similarity">
    <text evidence="1">Belongs to the AfsR/DnrI/RedD regulatory family.</text>
</comment>
<dbReference type="SUPFAM" id="SSF48452">
    <property type="entry name" value="TPR-like"/>
    <property type="match status" value="1"/>
</dbReference>
<dbReference type="OrthoDB" id="134712at2"/>
<dbReference type="GO" id="GO:0000160">
    <property type="term" value="P:phosphorelay signal transduction system"/>
    <property type="evidence" value="ECO:0007669"/>
    <property type="project" value="UniProtKB-KW"/>
</dbReference>
<sequence length="1161" mass="120414">MLRVRVLGPLEVAVGGEPASIGRRRQRAVLGILLAARGRTVPVDRIVEAVWEGSPPAKPRSSLHVYVSHLRGVLEPARLPRAGSRLLVSSPQGYALHLAADAVDAWSFEAAVGRSRSLPAEEAGPLLDGALGLWRGEAYAEWAAEPWAAAETARLNELRLMAQELSLAAALGAGRPQEAVPAAEAYVRSHPLREEGWRLLALGLWATGRQGDALAALRRAGAVCAEELGLDLGPGLVELERAILTRQLDVLAAAVPPAGAGRTAAAAAPAPAPEAPAPVPETSGTAGPAAPGAVSPSDVDAPAAGAPAASDGPAADALPVVRTEGGSRRAFVGRRHELGVLAEAARAALRGGAVALVAGEGGAGKSSLLDRCAAALRSEGWNVVVGRCPDGPGVPAAWAWVEALRDLAGATPPEHVGPLSALLDPDGVADGPRGDATAGRFRLHAAFTRWLASAAARQPLAVFIDDLHEADEETLALLGRAAAIDGVPLLVVAAYRPGHADTTLAPLMAGLARRDPYRVPLGGLGVAEVATLVRALCGTDVSGEVVTALAERTGGNPFYVGESARLLMGRDPSAAMVGVPDGIRDVVRQRLARLPAEAAAILRLAAVAGAEAHVAVLCAAAGAPAAEVVDALEVCVTAGLLTEPGPGLVRFTHPLLRDTVYSDLSGLRRGLLHGRLAGALEQLRPDALPALALHFTRSGDPAMAGRAVEFALRAAELAEHRYAHDVSADLLRQALDAAELIPEPGDARAERAVDLLGALMRAQIRAGSGDAAARTRRRALDAAQRAGRDDLAVAAFTAWTEPTPWLTRSHGTVDRHAVDTLERLTARPGPPPADLARLLQALVDELPGDAGEQARTAAERQLALARRAGDPGLLAAALTTMTKLLPHEAQAARCVPVVAELRELTARHDLPAYRWVCEQVDAMVAAIGNDVEAVERHAREGLAVARRYRMPEAEAASLSTLAMLAHAGGRFVEAEGLYGQVRERLVRHNASRAADLHARGVITIRLSQGRIAEIEPLARTLHAAWGARGGEALALVLALQGKLEEARAVRFDAVPVPDHFYGVRLGARARLACLLGDTEAAAALVPLLRPVRDQFGSAAATAFCTRPLALALGEVCALLGDAAGARSAFARAAEVARLWGSPHGEAAAVEGARSLPAPARA</sequence>
<keyword evidence="4" id="KW-0238">DNA-binding</keyword>
<dbReference type="InterPro" id="IPR041664">
    <property type="entry name" value="AAA_16"/>
</dbReference>
<dbReference type="RefSeq" id="WP_078950630.1">
    <property type="nucleotide sequence ID" value="NZ_CP024985.1"/>
</dbReference>
<dbReference type="PANTHER" id="PTHR35807:SF1">
    <property type="entry name" value="TRANSCRIPTIONAL REGULATOR REDD"/>
    <property type="match status" value="1"/>
</dbReference>
<keyword evidence="5" id="KW-0804">Transcription</keyword>
<evidence type="ECO:0000256" key="5">
    <source>
        <dbReference type="ARBA" id="ARBA00023163"/>
    </source>
</evidence>
<dbReference type="InterPro" id="IPR027417">
    <property type="entry name" value="P-loop_NTPase"/>
</dbReference>
<evidence type="ECO:0000256" key="1">
    <source>
        <dbReference type="ARBA" id="ARBA00005820"/>
    </source>
</evidence>
<dbReference type="GeneID" id="49388521"/>
<dbReference type="SUPFAM" id="SSF46894">
    <property type="entry name" value="C-terminal effector domain of the bipartite response regulators"/>
    <property type="match status" value="1"/>
</dbReference>
<dbReference type="KEGG" id="slx:SLAV_37870"/>
<name>A0A2K8PSB4_STRLA</name>
<dbReference type="SMART" id="SM01043">
    <property type="entry name" value="BTAD"/>
    <property type="match status" value="1"/>
</dbReference>
<feature type="region of interest" description="Disordered" evidence="6">
    <location>
        <begin position="265"/>
        <end position="316"/>
    </location>
</feature>
<gene>
    <name evidence="7" type="primary">moaR2</name>
    <name evidence="7" type="ORF">SLAV_37870</name>
</gene>
<dbReference type="SUPFAM" id="SSF52540">
    <property type="entry name" value="P-loop containing nucleoside triphosphate hydrolases"/>
    <property type="match status" value="1"/>
</dbReference>
<dbReference type="PROSITE" id="PS51755">
    <property type="entry name" value="OMPR_PHOB"/>
    <property type="match status" value="1"/>
</dbReference>
<evidence type="ECO:0000256" key="3">
    <source>
        <dbReference type="ARBA" id="ARBA00023015"/>
    </source>
</evidence>
<evidence type="ECO:0000256" key="2">
    <source>
        <dbReference type="ARBA" id="ARBA00023012"/>
    </source>
</evidence>
<dbReference type="InterPro" id="IPR036388">
    <property type="entry name" value="WH-like_DNA-bd_sf"/>
</dbReference>
<dbReference type="Pfam" id="PF00486">
    <property type="entry name" value="Trans_reg_C"/>
    <property type="match status" value="1"/>
</dbReference>
<feature type="compositionally biased region" description="Low complexity" evidence="6">
    <location>
        <begin position="280"/>
        <end position="316"/>
    </location>
</feature>
<evidence type="ECO:0000256" key="4">
    <source>
        <dbReference type="ARBA" id="ARBA00023125"/>
    </source>
</evidence>
<reference evidence="7 8" key="1">
    <citation type="submission" date="2017-11" db="EMBL/GenBank/DDBJ databases">
        <title>Complete genome sequence of Streptomyces lavendulae subsp. lavendulae CCM 3239 (formerly 'Streptomyces aureofaciens CCM 3239'), the producer of the angucycline-type antibiotic auricin.</title>
        <authorList>
            <person name="Busche T."/>
            <person name="Novakova R."/>
            <person name="Al'Dilaimi A."/>
            <person name="Homerova D."/>
            <person name="Feckova L."/>
            <person name="Rezuchova B."/>
            <person name="Mingyar E."/>
            <person name="Csolleiova D."/>
            <person name="Bekeova C."/>
            <person name="Winkler A."/>
            <person name="Sevcikova B."/>
            <person name="Kalinowski J."/>
            <person name="Kormanec J."/>
            <person name="Ruckert C."/>
        </authorList>
    </citation>
    <scope>NUCLEOTIDE SEQUENCE [LARGE SCALE GENOMIC DNA]</scope>
    <source>
        <strain evidence="7 8">CCM 3239</strain>
    </source>
</reference>
<dbReference type="EMBL" id="CP024985">
    <property type="protein sequence ID" value="ATZ29338.1"/>
    <property type="molecule type" value="Genomic_DNA"/>
</dbReference>
<dbReference type="Gene3D" id="1.10.10.10">
    <property type="entry name" value="Winged helix-like DNA-binding domain superfamily/Winged helix DNA-binding domain"/>
    <property type="match status" value="1"/>
</dbReference>
<protein>
    <submittedName>
        <fullName evidence="7">Transcriptional regulatory protein MoaR1</fullName>
    </submittedName>
</protein>
<evidence type="ECO:0000256" key="6">
    <source>
        <dbReference type="SAM" id="MobiDB-lite"/>
    </source>
</evidence>
<dbReference type="Pfam" id="PF03704">
    <property type="entry name" value="BTAD"/>
    <property type="match status" value="1"/>
</dbReference>
<dbReference type="InterPro" id="IPR011990">
    <property type="entry name" value="TPR-like_helical_dom_sf"/>
</dbReference>
<proteinExistence type="inferred from homology"/>
<evidence type="ECO:0000313" key="7">
    <source>
        <dbReference type="EMBL" id="ATZ29338.1"/>
    </source>
</evidence>
<accession>A0A2K8PSB4</accession>
<dbReference type="SMART" id="SM00862">
    <property type="entry name" value="Trans_reg_C"/>
    <property type="match status" value="1"/>
</dbReference>
<dbReference type="InterPro" id="IPR016032">
    <property type="entry name" value="Sig_transdc_resp-reg_C-effctor"/>
</dbReference>
<dbReference type="InterPro" id="IPR005158">
    <property type="entry name" value="BTAD"/>
</dbReference>
<dbReference type="InterPro" id="IPR001867">
    <property type="entry name" value="OmpR/PhoB-type_DNA-bd"/>
</dbReference>
<dbReference type="GO" id="GO:0003677">
    <property type="term" value="F:DNA binding"/>
    <property type="evidence" value="ECO:0007669"/>
    <property type="project" value="UniProtKB-UniRule"/>
</dbReference>
<dbReference type="AlphaFoldDB" id="A0A2K8PSB4"/>
<dbReference type="InterPro" id="IPR051677">
    <property type="entry name" value="AfsR-DnrI-RedD_regulator"/>
</dbReference>
<keyword evidence="8" id="KW-1185">Reference proteome</keyword>
<keyword evidence="3" id="KW-0805">Transcription regulation</keyword>
<keyword evidence="2" id="KW-0902">Two-component regulatory system</keyword>
<dbReference type="Pfam" id="PF13191">
    <property type="entry name" value="AAA_16"/>
    <property type="match status" value="1"/>
</dbReference>
<dbReference type="GO" id="GO:0006355">
    <property type="term" value="P:regulation of DNA-templated transcription"/>
    <property type="evidence" value="ECO:0007669"/>
    <property type="project" value="InterPro"/>
</dbReference>
<feature type="compositionally biased region" description="Pro residues" evidence="6">
    <location>
        <begin position="270"/>
        <end position="279"/>
    </location>
</feature>